<evidence type="ECO:0000256" key="2">
    <source>
        <dbReference type="PROSITE-ProRule" id="PRU00708"/>
    </source>
</evidence>
<evidence type="ECO:0000313" key="3">
    <source>
        <dbReference type="EMBL" id="KAK4440197.1"/>
    </source>
</evidence>
<comment type="caution">
    <text evidence="3">The sequence shown here is derived from an EMBL/GenBank/DDBJ whole genome shotgun (WGS) entry which is preliminary data.</text>
</comment>
<dbReference type="NCBIfam" id="TIGR00756">
    <property type="entry name" value="PPR"/>
    <property type="match status" value="9"/>
</dbReference>
<reference evidence="3" key="1">
    <citation type="submission" date="2020-06" db="EMBL/GenBank/DDBJ databases">
        <authorList>
            <person name="Li T."/>
            <person name="Hu X."/>
            <person name="Zhang T."/>
            <person name="Song X."/>
            <person name="Zhang H."/>
            <person name="Dai N."/>
            <person name="Sheng W."/>
            <person name="Hou X."/>
            <person name="Wei L."/>
        </authorList>
    </citation>
    <scope>NUCLEOTIDE SEQUENCE</scope>
    <source>
        <strain evidence="3">3651</strain>
        <tissue evidence="3">Leaf</tissue>
    </source>
</reference>
<feature type="repeat" description="PPR" evidence="2">
    <location>
        <begin position="411"/>
        <end position="445"/>
    </location>
</feature>
<keyword evidence="1" id="KW-0677">Repeat</keyword>
<sequence>MSLNSHTRNKIRETLDATRRFCKIAVLPHTCSCSDDIYFHKRLFARTRAIAYFYSSWSSNNHSSIPGLATGMLGQCVERDDPDGKKHDVDGIGELGSKESRISSSGYGIYSCGGEKCSREDFNEFGESEEEAGESEDASDDDFRVLDSYMHRERSEVPRRIEVDEDELRHPLVREICRLIDLRAAWTPKFESELKRLLCSLKPTQVCAVLRAQSDERVALKFFYWADRQWRYRHNPIVYHAMLKVLGKTKLCQGAKRILRLMVRRKIEIWPEDFGCVMVSFSRAGHLRKAMQVLTLMQRTGVELDISVCNTAINVLVEGKRLEKALRFLQRMQVVGIEPNVITYNCLIKGYCEMNQVEGALKLIEEMPLKGCYPDKVSYYTIMGFLCKEGRIDELRGLTEKMVRESTLLPDQVTYNTLIHMLSKHGHAEEALGFLREAEERGFHIDKLGHTAIMYKHGCKPNCVSYTALLNGLCKAGNSSEARDMMNMSEGWWTPNAVTYSVIMHGFRREGKLSEACDIVREMIRKGFYPSPVEINLLIQSLCQVGRTGQAKRLMEECLKKGCAVNVVNFTTVIHGFCQKDDLDAALSVLDDMYLNNKHPDEVTYTTVIDALGRKGRLNEATEMTKKMLHSGLLPTPVTYRSLIHHFCQQCRVDDLLKLMEKMLPRNNCKTAYNQVIEKLCCFGHMDEAYKLLGKVLRTASRIDANTCHVLMRSYLKHGNPLGSYRVACRMFNRNLVPDLKLCEEVSKKLILQQRLDEADRLMLRFVERGHVPAKDKQAAFG</sequence>
<accession>A0AAE1Z1Q1</accession>
<organism evidence="3 4">
    <name type="scientific">Sesamum alatum</name>
    <dbReference type="NCBI Taxonomy" id="300844"/>
    <lineage>
        <taxon>Eukaryota</taxon>
        <taxon>Viridiplantae</taxon>
        <taxon>Streptophyta</taxon>
        <taxon>Embryophyta</taxon>
        <taxon>Tracheophyta</taxon>
        <taxon>Spermatophyta</taxon>
        <taxon>Magnoliopsida</taxon>
        <taxon>eudicotyledons</taxon>
        <taxon>Gunneridae</taxon>
        <taxon>Pentapetalae</taxon>
        <taxon>asterids</taxon>
        <taxon>lamiids</taxon>
        <taxon>Lamiales</taxon>
        <taxon>Pedaliaceae</taxon>
        <taxon>Sesamum</taxon>
    </lineage>
</organism>
<proteinExistence type="predicted"/>
<dbReference type="Proteomes" id="UP001293254">
    <property type="component" value="Unassembled WGS sequence"/>
</dbReference>
<evidence type="ECO:0000313" key="4">
    <source>
        <dbReference type="Proteomes" id="UP001293254"/>
    </source>
</evidence>
<dbReference type="EMBL" id="JACGWO010000001">
    <property type="protein sequence ID" value="KAK4440197.1"/>
    <property type="molecule type" value="Genomic_DNA"/>
</dbReference>
<dbReference type="InterPro" id="IPR002885">
    <property type="entry name" value="PPR_rpt"/>
</dbReference>
<dbReference type="PROSITE" id="PS51375">
    <property type="entry name" value="PPR"/>
    <property type="match status" value="9"/>
</dbReference>
<dbReference type="Gene3D" id="1.25.40.10">
    <property type="entry name" value="Tetratricopeptide repeat domain"/>
    <property type="match status" value="5"/>
</dbReference>
<feature type="repeat" description="PPR" evidence="2">
    <location>
        <begin position="340"/>
        <end position="374"/>
    </location>
</feature>
<feature type="repeat" description="PPR" evidence="2">
    <location>
        <begin position="496"/>
        <end position="530"/>
    </location>
</feature>
<feature type="repeat" description="PPR" evidence="2">
    <location>
        <begin position="531"/>
        <end position="565"/>
    </location>
</feature>
<evidence type="ECO:0008006" key="5">
    <source>
        <dbReference type="Google" id="ProtNLM"/>
    </source>
</evidence>
<protein>
    <recommendedName>
        <fullName evidence="5">Pentatricopeptide repeat-containing protein</fullName>
    </recommendedName>
</protein>
<dbReference type="Pfam" id="PF13041">
    <property type="entry name" value="PPR_2"/>
    <property type="match status" value="3"/>
</dbReference>
<dbReference type="PANTHER" id="PTHR47932:SF63">
    <property type="entry name" value="OS08G0290000 PROTEIN"/>
    <property type="match status" value="1"/>
</dbReference>
<keyword evidence="4" id="KW-1185">Reference proteome</keyword>
<feature type="repeat" description="PPR" evidence="2">
    <location>
        <begin position="636"/>
        <end position="670"/>
    </location>
</feature>
<feature type="repeat" description="PPR" evidence="2">
    <location>
        <begin position="305"/>
        <end position="339"/>
    </location>
</feature>
<dbReference type="AlphaFoldDB" id="A0AAE1Z1Q1"/>
<feature type="repeat" description="PPR" evidence="2">
    <location>
        <begin position="704"/>
        <end position="738"/>
    </location>
</feature>
<reference evidence="3" key="2">
    <citation type="journal article" date="2024" name="Plant">
        <title>Genomic evolution and insights into agronomic trait innovations of Sesamum species.</title>
        <authorList>
            <person name="Miao H."/>
            <person name="Wang L."/>
            <person name="Qu L."/>
            <person name="Liu H."/>
            <person name="Sun Y."/>
            <person name="Le M."/>
            <person name="Wang Q."/>
            <person name="Wei S."/>
            <person name="Zheng Y."/>
            <person name="Lin W."/>
            <person name="Duan Y."/>
            <person name="Cao H."/>
            <person name="Xiong S."/>
            <person name="Wang X."/>
            <person name="Wei L."/>
            <person name="Li C."/>
            <person name="Ma Q."/>
            <person name="Ju M."/>
            <person name="Zhao R."/>
            <person name="Li G."/>
            <person name="Mu C."/>
            <person name="Tian Q."/>
            <person name="Mei H."/>
            <person name="Zhang T."/>
            <person name="Gao T."/>
            <person name="Zhang H."/>
        </authorList>
    </citation>
    <scope>NUCLEOTIDE SEQUENCE</scope>
    <source>
        <strain evidence="3">3651</strain>
    </source>
</reference>
<evidence type="ECO:0000256" key="1">
    <source>
        <dbReference type="ARBA" id="ARBA00022737"/>
    </source>
</evidence>
<dbReference type="InterPro" id="IPR011990">
    <property type="entry name" value="TPR-like_helical_dom_sf"/>
</dbReference>
<gene>
    <name evidence="3" type="ORF">Salat_0354600</name>
</gene>
<name>A0AAE1Z1Q1_9LAMI</name>
<feature type="repeat" description="PPR" evidence="2">
    <location>
        <begin position="566"/>
        <end position="600"/>
    </location>
</feature>
<dbReference type="Pfam" id="PF12854">
    <property type="entry name" value="PPR_1"/>
    <property type="match status" value="2"/>
</dbReference>
<dbReference type="Pfam" id="PF01535">
    <property type="entry name" value="PPR"/>
    <property type="match status" value="6"/>
</dbReference>
<dbReference type="PANTHER" id="PTHR47932">
    <property type="entry name" value="ATPASE EXPRESSION PROTEIN 3"/>
    <property type="match status" value="1"/>
</dbReference>
<feature type="repeat" description="PPR" evidence="2">
    <location>
        <begin position="601"/>
        <end position="635"/>
    </location>
</feature>
<dbReference type="GO" id="GO:0003729">
    <property type="term" value="F:mRNA binding"/>
    <property type="evidence" value="ECO:0007669"/>
    <property type="project" value="TreeGrafter"/>
</dbReference>